<keyword evidence="9 16" id="KW-0547">Nucleotide-binding</keyword>
<evidence type="ECO:0000256" key="2">
    <source>
        <dbReference type="ARBA" id="ARBA00001958"/>
    </source>
</evidence>
<evidence type="ECO:0000256" key="16">
    <source>
        <dbReference type="HAMAP-Rule" id="MF_01274"/>
    </source>
</evidence>
<evidence type="ECO:0000313" key="17">
    <source>
        <dbReference type="EMBL" id="QHI70804.1"/>
    </source>
</evidence>
<dbReference type="UniPathway" id="UPA00241">
    <property type="reaction ID" value="UER00352"/>
</dbReference>
<evidence type="ECO:0000256" key="15">
    <source>
        <dbReference type="ARBA" id="ARBA00040883"/>
    </source>
</evidence>
<keyword evidence="16" id="KW-0479">Metal-binding</keyword>
<evidence type="ECO:0000256" key="1">
    <source>
        <dbReference type="ARBA" id="ARBA00001206"/>
    </source>
</evidence>
<dbReference type="HAMAP" id="MF_01274">
    <property type="entry name" value="Pantothen_kinase_3"/>
    <property type="match status" value="1"/>
</dbReference>
<dbReference type="Pfam" id="PF03309">
    <property type="entry name" value="Pan_kinase"/>
    <property type="match status" value="1"/>
</dbReference>
<keyword evidence="11 16" id="KW-0067">ATP-binding</keyword>
<reference evidence="17 18" key="1">
    <citation type="submission" date="2020-01" db="EMBL/GenBank/DDBJ databases">
        <title>Ponticoccus aerotolerans gen. nov., sp. nov., an anaerobic bacterium and proposal of Ponticoccusceae fam. nov., Ponticoccusles ord. nov. and Ponticoccuse classis nov. in the phylum Kiritimatiellaeota.</title>
        <authorList>
            <person name="Zhou L.Y."/>
            <person name="Du Z.J."/>
        </authorList>
    </citation>
    <scope>NUCLEOTIDE SEQUENCE [LARGE SCALE GENOMIC DNA]</scope>
    <source>
        <strain evidence="17 18">S-5007</strain>
    </source>
</reference>
<gene>
    <name evidence="16" type="primary">coaX</name>
    <name evidence="17" type="ORF">GT409_15595</name>
</gene>
<comment type="function">
    <text evidence="16">Catalyzes the phosphorylation of pantothenate (Pan), the first step in CoA biosynthesis.</text>
</comment>
<organism evidence="17 18">
    <name type="scientific">Tichowtungia aerotolerans</name>
    <dbReference type="NCBI Taxonomy" id="2697043"/>
    <lineage>
        <taxon>Bacteria</taxon>
        <taxon>Pseudomonadati</taxon>
        <taxon>Kiritimatiellota</taxon>
        <taxon>Tichowtungiia</taxon>
        <taxon>Tichowtungiales</taxon>
        <taxon>Tichowtungiaceae</taxon>
        <taxon>Tichowtungia</taxon>
    </lineage>
</organism>
<dbReference type="NCBIfam" id="TIGR00671">
    <property type="entry name" value="baf"/>
    <property type="match status" value="1"/>
</dbReference>
<dbReference type="GO" id="GO:0005524">
    <property type="term" value="F:ATP binding"/>
    <property type="evidence" value="ECO:0007669"/>
    <property type="project" value="UniProtKB-UniRule"/>
</dbReference>
<dbReference type="GO" id="GO:0004594">
    <property type="term" value="F:pantothenate kinase activity"/>
    <property type="evidence" value="ECO:0007669"/>
    <property type="project" value="UniProtKB-UniRule"/>
</dbReference>
<keyword evidence="18" id="KW-1185">Reference proteome</keyword>
<dbReference type="GO" id="GO:0015937">
    <property type="term" value="P:coenzyme A biosynthetic process"/>
    <property type="evidence" value="ECO:0007669"/>
    <property type="project" value="UniProtKB-UniRule"/>
</dbReference>
<keyword evidence="10 16" id="KW-0418">Kinase</keyword>
<evidence type="ECO:0000256" key="7">
    <source>
        <dbReference type="ARBA" id="ARBA00022490"/>
    </source>
</evidence>
<feature type="binding site" evidence="16">
    <location>
        <begin position="7"/>
        <end position="14"/>
    </location>
    <ligand>
        <name>ATP</name>
        <dbReference type="ChEBI" id="CHEBI:30616"/>
    </ligand>
</feature>
<dbReference type="Proteomes" id="UP000464954">
    <property type="component" value="Chromosome"/>
</dbReference>
<accession>A0A6P1ME13</accession>
<protein>
    <recommendedName>
        <fullName evidence="15 16">Type III pantothenate kinase</fullName>
        <ecNumber evidence="6 16">2.7.1.33</ecNumber>
    </recommendedName>
    <alternativeName>
        <fullName evidence="16">PanK-III</fullName>
    </alternativeName>
    <alternativeName>
        <fullName evidence="16">Pantothenic acid kinase</fullName>
    </alternativeName>
</protein>
<evidence type="ECO:0000256" key="3">
    <source>
        <dbReference type="ARBA" id="ARBA00004496"/>
    </source>
</evidence>
<evidence type="ECO:0000256" key="5">
    <source>
        <dbReference type="ARBA" id="ARBA00011738"/>
    </source>
</evidence>
<evidence type="ECO:0000256" key="10">
    <source>
        <dbReference type="ARBA" id="ARBA00022777"/>
    </source>
</evidence>
<feature type="binding site" evidence="16">
    <location>
        <position position="117"/>
    </location>
    <ligand>
        <name>ATP</name>
        <dbReference type="ChEBI" id="CHEBI:30616"/>
    </ligand>
</feature>
<dbReference type="EC" id="2.7.1.33" evidence="6 16"/>
<evidence type="ECO:0000256" key="9">
    <source>
        <dbReference type="ARBA" id="ARBA00022741"/>
    </source>
</evidence>
<dbReference type="Gene3D" id="3.30.420.40">
    <property type="match status" value="2"/>
</dbReference>
<evidence type="ECO:0000256" key="11">
    <source>
        <dbReference type="ARBA" id="ARBA00022840"/>
    </source>
</evidence>
<comment type="pathway">
    <text evidence="4 16">Cofactor biosynthesis; coenzyme A biosynthesis; CoA from (R)-pantothenate: step 1/5.</text>
</comment>
<keyword evidence="12 16" id="KW-0630">Potassium</keyword>
<proteinExistence type="inferred from homology"/>
<comment type="cofactor">
    <cofactor evidence="2">
        <name>K(+)</name>
        <dbReference type="ChEBI" id="CHEBI:29103"/>
    </cofactor>
</comment>
<feature type="binding site" evidence="16">
    <location>
        <position position="114"/>
    </location>
    <ligand>
        <name>K(+)</name>
        <dbReference type="ChEBI" id="CHEBI:29103"/>
    </ligand>
</feature>
<comment type="catalytic activity">
    <reaction evidence="1 16">
        <text>(R)-pantothenate + ATP = (R)-4'-phosphopantothenate + ADP + H(+)</text>
        <dbReference type="Rhea" id="RHEA:16373"/>
        <dbReference type="ChEBI" id="CHEBI:10986"/>
        <dbReference type="ChEBI" id="CHEBI:15378"/>
        <dbReference type="ChEBI" id="CHEBI:29032"/>
        <dbReference type="ChEBI" id="CHEBI:30616"/>
        <dbReference type="ChEBI" id="CHEBI:456216"/>
        <dbReference type="EC" id="2.7.1.33"/>
    </reaction>
</comment>
<feature type="binding site" evidence="16">
    <location>
        <begin position="92"/>
        <end position="95"/>
    </location>
    <ligand>
        <name>substrate</name>
    </ligand>
</feature>
<evidence type="ECO:0000256" key="8">
    <source>
        <dbReference type="ARBA" id="ARBA00022679"/>
    </source>
</evidence>
<name>A0A6P1ME13_9BACT</name>
<keyword evidence="13 16" id="KW-0173">Coenzyme A biosynthesis</keyword>
<evidence type="ECO:0000313" key="18">
    <source>
        <dbReference type="Proteomes" id="UP000464954"/>
    </source>
</evidence>
<keyword evidence="8 16" id="KW-0808">Transferase</keyword>
<evidence type="ECO:0000256" key="13">
    <source>
        <dbReference type="ARBA" id="ARBA00022993"/>
    </source>
</evidence>
<evidence type="ECO:0000256" key="4">
    <source>
        <dbReference type="ARBA" id="ARBA00005225"/>
    </source>
</evidence>
<dbReference type="InterPro" id="IPR004619">
    <property type="entry name" value="Type_III_PanK"/>
</dbReference>
<dbReference type="PANTHER" id="PTHR34265:SF1">
    <property type="entry name" value="TYPE III PANTOTHENATE KINASE"/>
    <property type="match status" value="1"/>
</dbReference>
<dbReference type="InterPro" id="IPR043129">
    <property type="entry name" value="ATPase_NBD"/>
</dbReference>
<dbReference type="EMBL" id="CP047593">
    <property type="protein sequence ID" value="QHI70804.1"/>
    <property type="molecule type" value="Genomic_DNA"/>
</dbReference>
<evidence type="ECO:0000256" key="6">
    <source>
        <dbReference type="ARBA" id="ARBA00012102"/>
    </source>
</evidence>
<evidence type="ECO:0000256" key="14">
    <source>
        <dbReference type="ARBA" id="ARBA00038036"/>
    </source>
</evidence>
<feature type="binding site" evidence="16">
    <location>
        <position position="85"/>
    </location>
    <ligand>
        <name>substrate</name>
    </ligand>
</feature>
<dbReference type="SUPFAM" id="SSF53067">
    <property type="entry name" value="Actin-like ATPase domain"/>
    <property type="match status" value="2"/>
</dbReference>
<dbReference type="GO" id="GO:0005737">
    <property type="term" value="C:cytoplasm"/>
    <property type="evidence" value="ECO:0007669"/>
    <property type="project" value="UniProtKB-SubCell"/>
</dbReference>
<keyword evidence="7 16" id="KW-0963">Cytoplasm</keyword>
<dbReference type="CDD" id="cd24015">
    <property type="entry name" value="ASKHA_NBD_PanK-III"/>
    <property type="match status" value="1"/>
</dbReference>
<comment type="cofactor">
    <cofactor evidence="16">
        <name>NH4(+)</name>
        <dbReference type="ChEBI" id="CHEBI:28938"/>
    </cofactor>
    <cofactor evidence="16">
        <name>K(+)</name>
        <dbReference type="ChEBI" id="CHEBI:29103"/>
    </cofactor>
    <text evidence="16">A monovalent cation. Ammonium or potassium.</text>
</comment>
<dbReference type="RefSeq" id="WP_160629976.1">
    <property type="nucleotide sequence ID" value="NZ_CP047593.1"/>
</dbReference>
<comment type="subunit">
    <text evidence="5 16">Homodimer.</text>
</comment>
<comment type="subcellular location">
    <subcellularLocation>
        <location evidence="3 16">Cytoplasm</location>
    </subcellularLocation>
</comment>
<dbReference type="AlphaFoldDB" id="A0A6P1ME13"/>
<dbReference type="KEGG" id="taer:GT409_15595"/>
<feature type="active site" description="Proton acceptor" evidence="16">
    <location>
        <position position="94"/>
    </location>
</feature>
<dbReference type="PANTHER" id="PTHR34265">
    <property type="entry name" value="TYPE III PANTOTHENATE KINASE"/>
    <property type="match status" value="1"/>
</dbReference>
<feature type="binding site" evidence="16">
    <location>
        <position position="169"/>
    </location>
    <ligand>
        <name>substrate</name>
    </ligand>
</feature>
<sequence length="239" mass="25969">MQTLVIDIGNTSTSLGVYRNGRVTRVQRTPSKTPALELKKIPERAVVASVKPGVNARWKRFLKQQGVRDVLFVSHQLNLGVPVTYPKPERIGADRLADASEAAATFGAPVVVCDFGTALTFDIIKKDEGYVGGIICPGLPLMFDYLSEKTAQLPHIKPVKTSRVIGKSTAEAMRIGARIGYRGMVREIINELKEELGNNTQVCATGGFAGWVLQGFDDSITIDPLFTLKGVGRIGMLNQ</sequence>
<comment type="similarity">
    <text evidence="14 16">Belongs to the type III pantothenate kinase family.</text>
</comment>
<dbReference type="GO" id="GO:0046872">
    <property type="term" value="F:metal ion binding"/>
    <property type="evidence" value="ECO:0007669"/>
    <property type="project" value="UniProtKB-KW"/>
</dbReference>
<evidence type="ECO:0000256" key="12">
    <source>
        <dbReference type="ARBA" id="ARBA00022958"/>
    </source>
</evidence>